<evidence type="ECO:0000256" key="2">
    <source>
        <dbReference type="ARBA" id="ARBA00023239"/>
    </source>
</evidence>
<dbReference type="Gene3D" id="3.10.490.10">
    <property type="entry name" value="Gamma-glutamyl cyclotransferase-like"/>
    <property type="match status" value="1"/>
</dbReference>
<reference evidence="6" key="1">
    <citation type="journal article" date="2020" name="Stud. Mycol.">
        <title>101 Dothideomycetes genomes: a test case for predicting lifestyles and emergence of pathogens.</title>
        <authorList>
            <person name="Haridas S."/>
            <person name="Albert R."/>
            <person name="Binder M."/>
            <person name="Bloem J."/>
            <person name="Labutti K."/>
            <person name="Salamov A."/>
            <person name="Andreopoulos B."/>
            <person name="Baker S."/>
            <person name="Barry K."/>
            <person name="Bills G."/>
            <person name="Bluhm B."/>
            <person name="Cannon C."/>
            <person name="Castanera R."/>
            <person name="Culley D."/>
            <person name="Daum C."/>
            <person name="Ezra D."/>
            <person name="Gonzalez J."/>
            <person name="Henrissat B."/>
            <person name="Kuo A."/>
            <person name="Liang C."/>
            <person name="Lipzen A."/>
            <person name="Lutzoni F."/>
            <person name="Magnuson J."/>
            <person name="Mondo S."/>
            <person name="Nolan M."/>
            <person name="Ohm R."/>
            <person name="Pangilinan J."/>
            <person name="Park H.-J."/>
            <person name="Ramirez L."/>
            <person name="Alfaro M."/>
            <person name="Sun H."/>
            <person name="Tritt A."/>
            <person name="Yoshinaga Y."/>
            <person name="Zwiers L.-H."/>
            <person name="Turgeon B."/>
            <person name="Goodwin S."/>
            <person name="Spatafora J."/>
            <person name="Crous P."/>
            <person name="Grigoriev I."/>
        </authorList>
    </citation>
    <scope>NUCLEOTIDE SEQUENCE</scope>
    <source>
        <strain evidence="6">CBS 109.77</strain>
    </source>
</reference>
<dbReference type="AlphaFoldDB" id="A0A6A6WR37"/>
<dbReference type="EC" id="4.3.2.9" evidence="1"/>
<feature type="region of interest" description="Disordered" evidence="5">
    <location>
        <begin position="71"/>
        <end position="92"/>
    </location>
</feature>
<dbReference type="PANTHER" id="PTHR12935:SF0">
    <property type="entry name" value="GAMMA-GLUTAMYLCYCLOTRANSFERASE"/>
    <property type="match status" value="1"/>
</dbReference>
<feature type="active site" description="Proton acceptor" evidence="3">
    <location>
        <position position="119"/>
    </location>
</feature>
<protein>
    <recommendedName>
        <fullName evidence="1">gamma-glutamylcyclotransferase</fullName>
        <ecNumber evidence="1">4.3.2.9</ecNumber>
    </recommendedName>
</protein>
<accession>A0A6A6WR37</accession>
<dbReference type="Proteomes" id="UP000799757">
    <property type="component" value="Unassembled WGS sequence"/>
</dbReference>
<dbReference type="InterPro" id="IPR017939">
    <property type="entry name" value="G-Glutamylcylcotransferase"/>
</dbReference>
<dbReference type="PANTHER" id="PTHR12935">
    <property type="entry name" value="GAMMA-GLUTAMYLCYCLOTRANSFERASE"/>
    <property type="match status" value="1"/>
</dbReference>
<evidence type="ECO:0000256" key="5">
    <source>
        <dbReference type="SAM" id="MobiDB-lite"/>
    </source>
</evidence>
<dbReference type="GO" id="GO:0003839">
    <property type="term" value="F:gamma-glutamylcyclotransferase activity"/>
    <property type="evidence" value="ECO:0007669"/>
    <property type="project" value="UniProtKB-EC"/>
</dbReference>
<dbReference type="InterPro" id="IPR036568">
    <property type="entry name" value="GGCT-like_sf"/>
</dbReference>
<evidence type="ECO:0000256" key="3">
    <source>
        <dbReference type="PIRSR" id="PIRSR617939-1"/>
    </source>
</evidence>
<sequence>MASSISAPTAEGKAKPTTYFGYGSNLWLHQMALRCPTSKYLGVARLKGYRWIINARGYANIVEVEDSDTENNYTNYEDKESEGKNDDDDNDDEKKYSKVVFGLVYALQAKDEAKLDVNEGVPEAYTKEYLECEFWAAGKDVCVPRSMLVYIDRKRVEESTPKKEYVVRMNHGIKDAVSLGVPEGYVKAVMRRFIPEPEEEAERVAGRDPGVKGRSEVEEAALRQAVRFVDEN</sequence>
<keyword evidence="7" id="KW-1185">Reference proteome</keyword>
<dbReference type="SUPFAM" id="SSF110857">
    <property type="entry name" value="Gamma-glutamyl cyclotransferase-like"/>
    <property type="match status" value="1"/>
</dbReference>
<evidence type="ECO:0000256" key="1">
    <source>
        <dbReference type="ARBA" id="ARBA00012346"/>
    </source>
</evidence>
<evidence type="ECO:0000313" key="7">
    <source>
        <dbReference type="Proteomes" id="UP000799757"/>
    </source>
</evidence>
<organism evidence="6 7">
    <name type="scientific">Melanomma pulvis-pyrius CBS 109.77</name>
    <dbReference type="NCBI Taxonomy" id="1314802"/>
    <lineage>
        <taxon>Eukaryota</taxon>
        <taxon>Fungi</taxon>
        <taxon>Dikarya</taxon>
        <taxon>Ascomycota</taxon>
        <taxon>Pezizomycotina</taxon>
        <taxon>Dothideomycetes</taxon>
        <taxon>Pleosporomycetidae</taxon>
        <taxon>Pleosporales</taxon>
        <taxon>Melanommataceae</taxon>
        <taxon>Melanomma</taxon>
    </lineage>
</organism>
<proteinExistence type="predicted"/>
<name>A0A6A6WR37_9PLEO</name>
<dbReference type="EMBL" id="MU002444">
    <property type="protein sequence ID" value="KAF2786552.1"/>
    <property type="molecule type" value="Genomic_DNA"/>
</dbReference>
<gene>
    <name evidence="6" type="ORF">K505DRAFT_330275</name>
</gene>
<evidence type="ECO:0000256" key="4">
    <source>
        <dbReference type="PIRSR" id="PIRSR617939-2"/>
    </source>
</evidence>
<dbReference type="CDD" id="cd06661">
    <property type="entry name" value="GGCT_like"/>
    <property type="match status" value="1"/>
</dbReference>
<dbReference type="OrthoDB" id="2924818at2759"/>
<dbReference type="InterPro" id="IPR013024">
    <property type="entry name" value="GGCT-like"/>
</dbReference>
<keyword evidence="2" id="KW-0456">Lyase</keyword>
<evidence type="ECO:0000313" key="6">
    <source>
        <dbReference type="EMBL" id="KAF2786552.1"/>
    </source>
</evidence>
<feature type="binding site" evidence="4">
    <location>
        <begin position="19"/>
        <end position="24"/>
    </location>
    <ligand>
        <name>substrate</name>
    </ligand>
</feature>